<feature type="compositionally biased region" description="Polar residues" evidence="1">
    <location>
        <begin position="117"/>
        <end position="127"/>
    </location>
</feature>
<dbReference type="EMBL" id="JAFCLK010000054">
    <property type="protein sequence ID" value="MBR1141046.1"/>
    <property type="molecule type" value="Genomic_DNA"/>
</dbReference>
<dbReference type="RefSeq" id="WP_172242918.1">
    <property type="nucleotide sequence ID" value="NZ_JABFDP010000045.1"/>
</dbReference>
<evidence type="ECO:0000256" key="1">
    <source>
        <dbReference type="SAM" id="MobiDB-lite"/>
    </source>
</evidence>
<dbReference type="Pfam" id="PF21866">
    <property type="entry name" value="DUF6915"/>
    <property type="match status" value="1"/>
</dbReference>
<organism evidence="3 4">
    <name type="scientific">Bradyrhizobium denitrificans</name>
    <dbReference type="NCBI Taxonomy" id="2734912"/>
    <lineage>
        <taxon>Bacteria</taxon>
        <taxon>Pseudomonadati</taxon>
        <taxon>Pseudomonadota</taxon>
        <taxon>Alphaproteobacteria</taxon>
        <taxon>Hyphomicrobiales</taxon>
        <taxon>Nitrobacteraceae</taxon>
        <taxon>Bradyrhizobium</taxon>
    </lineage>
</organism>
<sequence length="136" mass="15264">MAHPYHHAVRSARLFGGEPADYQAIHDWFDESKAHLADVRHRALRHHSEGIFLCEAIFGATLTNSVGKVVPVRTIGEQHVKDDLGWIPTVKDWLQHLEVQPWMGRTPFRPQTDERQSAGTSSVQQPPQDDAASPEG</sequence>
<feature type="region of interest" description="Disordered" evidence="1">
    <location>
        <begin position="104"/>
        <end position="136"/>
    </location>
</feature>
<proteinExistence type="predicted"/>
<name>A0ABS5GKC5_9BRAD</name>
<feature type="domain" description="DUF6915" evidence="2">
    <location>
        <begin position="2"/>
        <end position="103"/>
    </location>
</feature>
<accession>A0ABS5GKC5</accession>
<reference evidence="4" key="1">
    <citation type="journal article" date="2021" name="ISME J.">
        <title>Evolutionary origin and ecological implication of a unique nif island in free-living Bradyrhizobium lineages.</title>
        <authorList>
            <person name="Tao J."/>
        </authorList>
    </citation>
    <scope>NUCLEOTIDE SEQUENCE [LARGE SCALE GENOMIC DNA]</scope>
    <source>
        <strain evidence="4">SZCCT0094</strain>
    </source>
</reference>
<gene>
    <name evidence="3" type="ORF">JQ619_35405</name>
</gene>
<evidence type="ECO:0000313" key="3">
    <source>
        <dbReference type="EMBL" id="MBR1141046.1"/>
    </source>
</evidence>
<keyword evidence="4" id="KW-1185">Reference proteome</keyword>
<comment type="caution">
    <text evidence="3">The sequence shown here is derived from an EMBL/GenBank/DDBJ whole genome shotgun (WGS) entry which is preliminary data.</text>
</comment>
<evidence type="ECO:0000259" key="2">
    <source>
        <dbReference type="Pfam" id="PF21866"/>
    </source>
</evidence>
<dbReference type="InterPro" id="IPR054061">
    <property type="entry name" value="DUF6915"/>
</dbReference>
<protein>
    <recommendedName>
        <fullName evidence="2">DUF6915 domain-containing protein</fullName>
    </recommendedName>
</protein>
<dbReference type="Proteomes" id="UP001314635">
    <property type="component" value="Unassembled WGS sequence"/>
</dbReference>
<evidence type="ECO:0000313" key="4">
    <source>
        <dbReference type="Proteomes" id="UP001314635"/>
    </source>
</evidence>